<sequence length="127" mass="13375">MQSEDETTVRVLIADDDPRVLGALRAFLSTSSGFTVVASASSAPRAVELARERAPAVALVDVLLPGERDGLRLLRTLSLELRIPAVAISVQSELCGYALAAGAYRFLDKDSSPDVLLATLRAAAGHT</sequence>
<organism evidence="4 5">
    <name type="scientific">Actinocorallia longicatena</name>
    <dbReference type="NCBI Taxonomy" id="111803"/>
    <lineage>
        <taxon>Bacteria</taxon>
        <taxon>Bacillati</taxon>
        <taxon>Actinomycetota</taxon>
        <taxon>Actinomycetes</taxon>
        <taxon>Streptosporangiales</taxon>
        <taxon>Thermomonosporaceae</taxon>
        <taxon>Actinocorallia</taxon>
    </lineage>
</organism>
<dbReference type="PROSITE" id="PS50110">
    <property type="entry name" value="RESPONSE_REGULATORY"/>
    <property type="match status" value="1"/>
</dbReference>
<dbReference type="EMBL" id="BAAAUV010000004">
    <property type="protein sequence ID" value="GAA3203672.1"/>
    <property type="molecule type" value="Genomic_DNA"/>
</dbReference>
<proteinExistence type="predicted"/>
<keyword evidence="2" id="KW-0597">Phosphoprotein</keyword>
<evidence type="ECO:0000313" key="5">
    <source>
        <dbReference type="Proteomes" id="UP001501237"/>
    </source>
</evidence>
<evidence type="ECO:0000259" key="3">
    <source>
        <dbReference type="PROSITE" id="PS50110"/>
    </source>
</evidence>
<dbReference type="Gene3D" id="3.40.50.2300">
    <property type="match status" value="1"/>
</dbReference>
<protein>
    <recommendedName>
        <fullName evidence="3">Response regulatory domain-containing protein</fullName>
    </recommendedName>
</protein>
<evidence type="ECO:0000313" key="4">
    <source>
        <dbReference type="EMBL" id="GAA3203672.1"/>
    </source>
</evidence>
<evidence type="ECO:0000256" key="2">
    <source>
        <dbReference type="PROSITE-ProRule" id="PRU00169"/>
    </source>
</evidence>
<keyword evidence="1" id="KW-0238">DNA-binding</keyword>
<dbReference type="Pfam" id="PF00072">
    <property type="entry name" value="Response_reg"/>
    <property type="match status" value="1"/>
</dbReference>
<gene>
    <name evidence="4" type="ORF">GCM10010468_17850</name>
</gene>
<feature type="domain" description="Response regulatory" evidence="3">
    <location>
        <begin position="10"/>
        <end position="124"/>
    </location>
</feature>
<evidence type="ECO:0000256" key="1">
    <source>
        <dbReference type="ARBA" id="ARBA00023125"/>
    </source>
</evidence>
<dbReference type="Proteomes" id="UP001501237">
    <property type="component" value="Unassembled WGS sequence"/>
</dbReference>
<reference evidence="5" key="1">
    <citation type="journal article" date="2019" name="Int. J. Syst. Evol. Microbiol.">
        <title>The Global Catalogue of Microorganisms (GCM) 10K type strain sequencing project: providing services to taxonomists for standard genome sequencing and annotation.</title>
        <authorList>
            <consortium name="The Broad Institute Genomics Platform"/>
            <consortium name="The Broad Institute Genome Sequencing Center for Infectious Disease"/>
            <person name="Wu L."/>
            <person name="Ma J."/>
        </authorList>
    </citation>
    <scope>NUCLEOTIDE SEQUENCE [LARGE SCALE GENOMIC DNA]</scope>
    <source>
        <strain evidence="5">JCM 9377</strain>
    </source>
</reference>
<dbReference type="InterPro" id="IPR058245">
    <property type="entry name" value="NreC/VraR/RcsB-like_REC"/>
</dbReference>
<dbReference type="InterPro" id="IPR039420">
    <property type="entry name" value="WalR-like"/>
</dbReference>
<dbReference type="InterPro" id="IPR011006">
    <property type="entry name" value="CheY-like_superfamily"/>
</dbReference>
<dbReference type="SUPFAM" id="SSF52172">
    <property type="entry name" value="CheY-like"/>
    <property type="match status" value="1"/>
</dbReference>
<dbReference type="SMART" id="SM00448">
    <property type="entry name" value="REC"/>
    <property type="match status" value="1"/>
</dbReference>
<comment type="caution">
    <text evidence="4">The sequence shown here is derived from an EMBL/GenBank/DDBJ whole genome shotgun (WGS) entry which is preliminary data.</text>
</comment>
<keyword evidence="5" id="KW-1185">Reference proteome</keyword>
<dbReference type="PANTHER" id="PTHR43214">
    <property type="entry name" value="TWO-COMPONENT RESPONSE REGULATOR"/>
    <property type="match status" value="1"/>
</dbReference>
<dbReference type="InterPro" id="IPR001789">
    <property type="entry name" value="Sig_transdc_resp-reg_receiver"/>
</dbReference>
<feature type="modified residue" description="4-aspartylphosphate" evidence="2">
    <location>
        <position position="61"/>
    </location>
</feature>
<accession>A0ABP6Q418</accession>
<dbReference type="CDD" id="cd17535">
    <property type="entry name" value="REC_NarL-like"/>
    <property type="match status" value="1"/>
</dbReference>
<dbReference type="RefSeq" id="WP_344824567.1">
    <property type="nucleotide sequence ID" value="NZ_BAAAUV010000004.1"/>
</dbReference>
<name>A0ABP6Q418_9ACTN</name>